<dbReference type="KEGG" id="dpx:DAPPUDRAFT_302024"/>
<dbReference type="InParanoid" id="E9HLK0"/>
<protein>
    <submittedName>
        <fullName evidence="2">Uncharacterized protein</fullName>
    </submittedName>
</protein>
<keyword evidence="1" id="KW-1133">Transmembrane helix</keyword>
<evidence type="ECO:0000313" key="3">
    <source>
        <dbReference type="Proteomes" id="UP000000305"/>
    </source>
</evidence>
<feature type="transmembrane region" description="Helical" evidence="1">
    <location>
        <begin position="6"/>
        <end position="25"/>
    </location>
</feature>
<keyword evidence="1" id="KW-0472">Membrane</keyword>
<keyword evidence="3" id="KW-1185">Reference proteome</keyword>
<evidence type="ECO:0000313" key="2">
    <source>
        <dbReference type="EMBL" id="EFX67364.1"/>
    </source>
</evidence>
<keyword evidence="1" id="KW-0812">Transmembrane</keyword>
<dbReference type="Proteomes" id="UP000000305">
    <property type="component" value="Unassembled WGS sequence"/>
</dbReference>
<dbReference type="HOGENOM" id="CLU_3144323_0_0_1"/>
<organism evidence="2 3">
    <name type="scientific">Daphnia pulex</name>
    <name type="common">Water flea</name>
    <dbReference type="NCBI Taxonomy" id="6669"/>
    <lineage>
        <taxon>Eukaryota</taxon>
        <taxon>Metazoa</taxon>
        <taxon>Ecdysozoa</taxon>
        <taxon>Arthropoda</taxon>
        <taxon>Crustacea</taxon>
        <taxon>Branchiopoda</taxon>
        <taxon>Diplostraca</taxon>
        <taxon>Cladocera</taxon>
        <taxon>Anomopoda</taxon>
        <taxon>Daphniidae</taxon>
        <taxon>Daphnia</taxon>
    </lineage>
</organism>
<proteinExistence type="predicted"/>
<evidence type="ECO:0000256" key="1">
    <source>
        <dbReference type="SAM" id="Phobius"/>
    </source>
</evidence>
<dbReference type="OrthoDB" id="10617046at2759"/>
<accession>E9HLK0</accession>
<sequence length="49" mass="5777">MLTFTAGLFWFNILIVGLSSYLSGLEMAKNKYCALFYFICIQKTFHQRF</sequence>
<reference evidence="2 3" key="1">
    <citation type="journal article" date="2011" name="Science">
        <title>The ecoresponsive genome of Daphnia pulex.</title>
        <authorList>
            <person name="Colbourne J.K."/>
            <person name="Pfrender M.E."/>
            <person name="Gilbert D."/>
            <person name="Thomas W.K."/>
            <person name="Tucker A."/>
            <person name="Oakley T.H."/>
            <person name="Tokishita S."/>
            <person name="Aerts A."/>
            <person name="Arnold G.J."/>
            <person name="Basu M.K."/>
            <person name="Bauer D.J."/>
            <person name="Caceres C.E."/>
            <person name="Carmel L."/>
            <person name="Casola C."/>
            <person name="Choi J.H."/>
            <person name="Detter J.C."/>
            <person name="Dong Q."/>
            <person name="Dusheyko S."/>
            <person name="Eads B.D."/>
            <person name="Frohlich T."/>
            <person name="Geiler-Samerotte K.A."/>
            <person name="Gerlach D."/>
            <person name="Hatcher P."/>
            <person name="Jogdeo S."/>
            <person name="Krijgsveld J."/>
            <person name="Kriventseva E.V."/>
            <person name="Kultz D."/>
            <person name="Laforsch C."/>
            <person name="Lindquist E."/>
            <person name="Lopez J."/>
            <person name="Manak J.R."/>
            <person name="Muller J."/>
            <person name="Pangilinan J."/>
            <person name="Patwardhan R.P."/>
            <person name="Pitluck S."/>
            <person name="Pritham E.J."/>
            <person name="Rechtsteiner A."/>
            <person name="Rho M."/>
            <person name="Rogozin I.B."/>
            <person name="Sakarya O."/>
            <person name="Salamov A."/>
            <person name="Schaack S."/>
            <person name="Shapiro H."/>
            <person name="Shiga Y."/>
            <person name="Skalitzky C."/>
            <person name="Smith Z."/>
            <person name="Souvorov A."/>
            <person name="Sung W."/>
            <person name="Tang Z."/>
            <person name="Tsuchiya D."/>
            <person name="Tu H."/>
            <person name="Vos H."/>
            <person name="Wang M."/>
            <person name="Wolf Y.I."/>
            <person name="Yamagata H."/>
            <person name="Yamada T."/>
            <person name="Ye Y."/>
            <person name="Shaw J.R."/>
            <person name="Andrews J."/>
            <person name="Crease T.J."/>
            <person name="Tang H."/>
            <person name="Lucas S.M."/>
            <person name="Robertson H.M."/>
            <person name="Bork P."/>
            <person name="Koonin E.V."/>
            <person name="Zdobnov E.M."/>
            <person name="Grigoriev I.V."/>
            <person name="Lynch M."/>
            <person name="Boore J.L."/>
        </authorList>
    </citation>
    <scope>NUCLEOTIDE SEQUENCE [LARGE SCALE GENOMIC DNA]</scope>
</reference>
<gene>
    <name evidence="2" type="ORF">DAPPUDRAFT_302024</name>
</gene>
<dbReference type="EMBL" id="GL732679">
    <property type="protein sequence ID" value="EFX67364.1"/>
    <property type="molecule type" value="Genomic_DNA"/>
</dbReference>
<name>E9HLK0_DAPPU</name>
<dbReference type="AlphaFoldDB" id="E9HLK0"/>